<feature type="region of interest" description="Disordered" evidence="1">
    <location>
        <begin position="1"/>
        <end position="29"/>
    </location>
</feature>
<evidence type="ECO:0000259" key="3">
    <source>
        <dbReference type="Pfam" id="PF20237"/>
    </source>
</evidence>
<feature type="compositionally biased region" description="Polar residues" evidence="1">
    <location>
        <begin position="44"/>
        <end position="55"/>
    </location>
</feature>
<evidence type="ECO:0000256" key="2">
    <source>
        <dbReference type="SAM" id="Phobius"/>
    </source>
</evidence>
<gene>
    <name evidence="4" type="ORF">HYALB_00013488</name>
</gene>
<evidence type="ECO:0000313" key="5">
    <source>
        <dbReference type="Proteomes" id="UP000701801"/>
    </source>
</evidence>
<dbReference type="AlphaFoldDB" id="A0A9N9LR26"/>
<feature type="transmembrane region" description="Helical" evidence="2">
    <location>
        <begin position="335"/>
        <end position="354"/>
    </location>
</feature>
<keyword evidence="2" id="KW-1133">Transmembrane helix</keyword>
<accession>A0A9N9LR26</accession>
<feature type="domain" description="DUF6594" evidence="3">
    <location>
        <begin position="108"/>
        <end position="348"/>
    </location>
</feature>
<name>A0A9N9LR26_9HELO</name>
<reference evidence="4" key="1">
    <citation type="submission" date="2021-07" db="EMBL/GenBank/DDBJ databases">
        <authorList>
            <person name="Durling M."/>
        </authorList>
    </citation>
    <scope>NUCLEOTIDE SEQUENCE</scope>
</reference>
<dbReference type="OrthoDB" id="3533814at2759"/>
<feature type="transmembrane region" description="Helical" evidence="2">
    <location>
        <begin position="279"/>
        <end position="302"/>
    </location>
</feature>
<evidence type="ECO:0000313" key="4">
    <source>
        <dbReference type="EMBL" id="CAG8979744.1"/>
    </source>
</evidence>
<comment type="caution">
    <text evidence="4">The sequence shown here is derived from an EMBL/GenBank/DDBJ whole genome shotgun (WGS) entry which is preliminary data.</text>
</comment>
<feature type="region of interest" description="Disordered" evidence="1">
    <location>
        <begin position="44"/>
        <end position="84"/>
    </location>
</feature>
<keyword evidence="5" id="KW-1185">Reference proteome</keyword>
<feature type="compositionally biased region" description="Polar residues" evidence="1">
    <location>
        <begin position="1"/>
        <end position="15"/>
    </location>
</feature>
<dbReference type="Proteomes" id="UP000701801">
    <property type="component" value="Unassembled WGS sequence"/>
</dbReference>
<feature type="transmembrane region" description="Helical" evidence="2">
    <location>
        <begin position="309"/>
        <end position="329"/>
    </location>
</feature>
<dbReference type="PANTHER" id="PTHR34502:SF5">
    <property type="entry name" value="DUF6594 DOMAIN-CONTAINING PROTEIN"/>
    <property type="match status" value="1"/>
</dbReference>
<organism evidence="4 5">
    <name type="scientific">Hymenoscyphus albidus</name>
    <dbReference type="NCBI Taxonomy" id="595503"/>
    <lineage>
        <taxon>Eukaryota</taxon>
        <taxon>Fungi</taxon>
        <taxon>Dikarya</taxon>
        <taxon>Ascomycota</taxon>
        <taxon>Pezizomycotina</taxon>
        <taxon>Leotiomycetes</taxon>
        <taxon>Helotiales</taxon>
        <taxon>Helotiaceae</taxon>
        <taxon>Hymenoscyphus</taxon>
    </lineage>
</organism>
<dbReference type="Pfam" id="PF20237">
    <property type="entry name" value="DUF6594"/>
    <property type="match status" value="1"/>
</dbReference>
<evidence type="ECO:0000256" key="1">
    <source>
        <dbReference type="SAM" id="MobiDB-lite"/>
    </source>
</evidence>
<protein>
    <recommendedName>
        <fullName evidence="3">DUF6594 domain-containing protein</fullName>
    </recommendedName>
</protein>
<dbReference type="PANTHER" id="PTHR34502">
    <property type="entry name" value="DUF6594 DOMAIN-CONTAINING PROTEIN-RELATED"/>
    <property type="match status" value="1"/>
</dbReference>
<sequence>MKRLSTPKSGPSSKVASAPEDTVAYGRTSGAMITEEIDIAIESISQLDETDSSAPVSPKDTPIGSSDDGGSSAEKKKSEVVTQRQTYDEKYGYNKLIKRNVESHPLGFPMLSAFQNSGDSVAIFRRFGDTHARLLLRLEVEITSLEEQLASSDRADSENTNTYMRSSRSLQGSADEILLKDSQLRALPTPQSRDFKSFFNWIRTRRPLNPGQDNFAFHQEDFVCSVSTPRTGFDLVITSCLSRWPEWSPLKRLFKRKSKQEQGGKEKDVHVFSSQKIEFWARIVLVCVASTILLIPIFLLYLLELSDTLAAATALIFVLAFATMISILTEGKVDTVFVGTSTYAAVLVTFLGNIRGRA</sequence>
<keyword evidence="2" id="KW-0812">Transmembrane</keyword>
<keyword evidence="2" id="KW-0472">Membrane</keyword>
<proteinExistence type="predicted"/>
<dbReference type="EMBL" id="CAJVRM010000333">
    <property type="protein sequence ID" value="CAG8979744.1"/>
    <property type="molecule type" value="Genomic_DNA"/>
</dbReference>
<dbReference type="InterPro" id="IPR046529">
    <property type="entry name" value="DUF6594"/>
</dbReference>